<evidence type="ECO:0000259" key="7">
    <source>
        <dbReference type="PROSITE" id="PS51085"/>
    </source>
</evidence>
<dbReference type="InterPro" id="IPR001055">
    <property type="entry name" value="Adrenodoxin-like"/>
</dbReference>
<evidence type="ECO:0000313" key="9">
    <source>
        <dbReference type="Proteomes" id="UP000244248"/>
    </source>
</evidence>
<dbReference type="RefSeq" id="WP_107941461.1">
    <property type="nucleotide sequence ID" value="NZ_QANS01000007.1"/>
</dbReference>
<dbReference type="OrthoDB" id="9799640at2"/>
<organism evidence="8 9">
    <name type="scientific">Stenotrophobium rhamnosiphilum</name>
    <dbReference type="NCBI Taxonomy" id="2029166"/>
    <lineage>
        <taxon>Bacteria</taxon>
        <taxon>Pseudomonadati</taxon>
        <taxon>Pseudomonadota</taxon>
        <taxon>Gammaproteobacteria</taxon>
        <taxon>Nevskiales</taxon>
        <taxon>Nevskiaceae</taxon>
        <taxon>Stenotrophobium</taxon>
    </lineage>
</organism>
<dbReference type="PANTHER" id="PTHR23426:SF65">
    <property type="entry name" value="FERREDOXIN-2, MITOCHONDRIAL"/>
    <property type="match status" value="1"/>
</dbReference>
<dbReference type="PANTHER" id="PTHR23426">
    <property type="entry name" value="FERREDOXIN/ADRENODOXIN"/>
    <property type="match status" value="1"/>
</dbReference>
<proteinExistence type="inferred from homology"/>
<dbReference type="PROSITE" id="PS51085">
    <property type="entry name" value="2FE2S_FER_2"/>
    <property type="match status" value="1"/>
</dbReference>
<keyword evidence="3" id="KW-0479">Metal-binding</keyword>
<gene>
    <name evidence="8" type="ORF">CJD38_16360</name>
</gene>
<dbReference type="Gene3D" id="3.10.20.30">
    <property type="match status" value="1"/>
</dbReference>
<dbReference type="GO" id="GO:0009055">
    <property type="term" value="F:electron transfer activity"/>
    <property type="evidence" value="ECO:0007669"/>
    <property type="project" value="TreeGrafter"/>
</dbReference>
<keyword evidence="5" id="KW-0411">Iron-sulfur</keyword>
<dbReference type="Proteomes" id="UP000244248">
    <property type="component" value="Unassembled WGS sequence"/>
</dbReference>
<evidence type="ECO:0000313" key="8">
    <source>
        <dbReference type="EMBL" id="PTU30115.1"/>
    </source>
</evidence>
<dbReference type="InterPro" id="IPR036010">
    <property type="entry name" value="2Fe-2S_ferredoxin-like_sf"/>
</dbReference>
<evidence type="ECO:0000256" key="3">
    <source>
        <dbReference type="ARBA" id="ARBA00022723"/>
    </source>
</evidence>
<evidence type="ECO:0000256" key="4">
    <source>
        <dbReference type="ARBA" id="ARBA00023004"/>
    </source>
</evidence>
<reference evidence="8 9" key="1">
    <citation type="submission" date="2018-04" db="EMBL/GenBank/DDBJ databases">
        <title>Novel species isolated from glacier.</title>
        <authorList>
            <person name="Liu Q."/>
            <person name="Xin Y.-H."/>
        </authorList>
    </citation>
    <scope>NUCLEOTIDE SEQUENCE [LARGE SCALE GENOMIC DNA]</scope>
    <source>
        <strain evidence="8 9">GT1R17</strain>
    </source>
</reference>
<comment type="cofactor">
    <cofactor evidence="6">
        <name>[2Fe-2S] cluster</name>
        <dbReference type="ChEBI" id="CHEBI:190135"/>
    </cofactor>
</comment>
<dbReference type="GO" id="GO:0051537">
    <property type="term" value="F:2 iron, 2 sulfur cluster binding"/>
    <property type="evidence" value="ECO:0007669"/>
    <property type="project" value="UniProtKB-KW"/>
</dbReference>
<keyword evidence="4" id="KW-0408">Iron</keyword>
<keyword evidence="9" id="KW-1185">Reference proteome</keyword>
<accession>A0A2T5MC26</accession>
<evidence type="ECO:0000256" key="1">
    <source>
        <dbReference type="ARBA" id="ARBA00010914"/>
    </source>
</evidence>
<dbReference type="InterPro" id="IPR018298">
    <property type="entry name" value="Adrenodoxin_Fe-S_BS"/>
</dbReference>
<protein>
    <submittedName>
        <fullName evidence="8">2Fe-2S ferredoxin</fullName>
    </submittedName>
</protein>
<comment type="similarity">
    <text evidence="1">Belongs to the adrenodoxin/putidaredoxin family.</text>
</comment>
<dbReference type="GO" id="GO:0046872">
    <property type="term" value="F:metal ion binding"/>
    <property type="evidence" value="ECO:0007669"/>
    <property type="project" value="UniProtKB-KW"/>
</dbReference>
<dbReference type="InterPro" id="IPR001041">
    <property type="entry name" value="2Fe-2S_ferredoxin-type"/>
</dbReference>
<dbReference type="SUPFAM" id="SSF54292">
    <property type="entry name" value="2Fe-2S ferredoxin-like"/>
    <property type="match status" value="1"/>
</dbReference>
<dbReference type="CDD" id="cd00207">
    <property type="entry name" value="fer2"/>
    <property type="match status" value="1"/>
</dbReference>
<dbReference type="InterPro" id="IPR012675">
    <property type="entry name" value="Beta-grasp_dom_sf"/>
</dbReference>
<keyword evidence="2" id="KW-0001">2Fe-2S</keyword>
<evidence type="ECO:0000256" key="2">
    <source>
        <dbReference type="ARBA" id="ARBA00022714"/>
    </source>
</evidence>
<evidence type="ECO:0000256" key="5">
    <source>
        <dbReference type="ARBA" id="ARBA00023014"/>
    </source>
</evidence>
<dbReference type="AlphaFoldDB" id="A0A2T5MC26"/>
<dbReference type="Pfam" id="PF00111">
    <property type="entry name" value="Fer2"/>
    <property type="match status" value="1"/>
</dbReference>
<evidence type="ECO:0000256" key="6">
    <source>
        <dbReference type="ARBA" id="ARBA00034078"/>
    </source>
</evidence>
<comment type="caution">
    <text evidence="8">The sequence shown here is derived from an EMBL/GenBank/DDBJ whole genome shotgun (WGS) entry which is preliminary data.</text>
</comment>
<dbReference type="EMBL" id="QANS01000007">
    <property type="protein sequence ID" value="PTU30115.1"/>
    <property type="molecule type" value="Genomic_DNA"/>
</dbReference>
<feature type="domain" description="2Fe-2S ferredoxin-type" evidence="7">
    <location>
        <begin position="3"/>
        <end position="108"/>
    </location>
</feature>
<dbReference type="PROSITE" id="PS00814">
    <property type="entry name" value="ADX"/>
    <property type="match status" value="1"/>
</dbReference>
<dbReference type="GO" id="GO:0140647">
    <property type="term" value="P:P450-containing electron transport chain"/>
    <property type="evidence" value="ECO:0007669"/>
    <property type="project" value="InterPro"/>
</dbReference>
<sequence>MGVKVTFVQADGVEKTFDDVATGQSLMEVGRFNNVEGIMGDCGGSCACATCHVYVTPEWQAAVGPADDIEVATLDMVSDLFKSNSRLCCQIQLREELNGIRVVVAPSL</sequence>
<name>A0A2T5MC26_9GAMM</name>